<sequence>MRDKMEVPKEVQFVTVQEHHLPVLLDIYNHYVRHTTVSFHTEPLDLEEFSSSVIAENPRFQTFVIESKQTIIGYVLTAQHKKKQAYDSTAEVTLYLDPGCLGRGVGTEALHYIEQAARRQQFHSLIATVCVENERSIRLFERQGYVRCALFREVGSKFGRRLDIASYQKLLRD</sequence>
<keyword evidence="5" id="KW-1185">Reference proteome</keyword>
<comment type="caution">
    <text evidence="4">The sequence shown here is derived from an EMBL/GenBank/DDBJ whole genome shotgun (WGS) entry which is preliminary data.</text>
</comment>
<dbReference type="CDD" id="cd04301">
    <property type="entry name" value="NAT_SF"/>
    <property type="match status" value="1"/>
</dbReference>
<dbReference type="PANTHER" id="PTHR43072:SF23">
    <property type="entry name" value="UPF0039 PROTEIN C11D3.02C"/>
    <property type="match status" value="1"/>
</dbReference>
<name>A0ABW5PH62_9BACL</name>
<dbReference type="RefSeq" id="WP_377604905.1">
    <property type="nucleotide sequence ID" value="NZ_JBHUME010000011.1"/>
</dbReference>
<feature type="domain" description="N-acetyltransferase" evidence="3">
    <location>
        <begin position="11"/>
        <end position="163"/>
    </location>
</feature>
<dbReference type="Pfam" id="PF00583">
    <property type="entry name" value="Acetyltransf_1"/>
    <property type="match status" value="1"/>
</dbReference>
<evidence type="ECO:0000313" key="4">
    <source>
        <dbReference type="EMBL" id="MFD2614249.1"/>
    </source>
</evidence>
<proteinExistence type="predicted"/>
<protein>
    <submittedName>
        <fullName evidence="4">GNAT family N-acetyltransferase</fullName>
        <ecNumber evidence="4">2.3.-.-</ecNumber>
    </submittedName>
</protein>
<gene>
    <name evidence="4" type="ORF">ACFSUF_17710</name>
</gene>
<dbReference type="Proteomes" id="UP001597541">
    <property type="component" value="Unassembled WGS sequence"/>
</dbReference>
<dbReference type="Gene3D" id="3.40.630.30">
    <property type="match status" value="1"/>
</dbReference>
<keyword evidence="1 4" id="KW-0808">Transferase</keyword>
<organism evidence="4 5">
    <name type="scientific">Paenibacillus gansuensis</name>
    <dbReference type="NCBI Taxonomy" id="306542"/>
    <lineage>
        <taxon>Bacteria</taxon>
        <taxon>Bacillati</taxon>
        <taxon>Bacillota</taxon>
        <taxon>Bacilli</taxon>
        <taxon>Bacillales</taxon>
        <taxon>Paenibacillaceae</taxon>
        <taxon>Paenibacillus</taxon>
    </lineage>
</organism>
<evidence type="ECO:0000259" key="3">
    <source>
        <dbReference type="PROSITE" id="PS51186"/>
    </source>
</evidence>
<accession>A0ABW5PH62</accession>
<dbReference type="SUPFAM" id="SSF55729">
    <property type="entry name" value="Acyl-CoA N-acyltransferases (Nat)"/>
    <property type="match status" value="1"/>
</dbReference>
<dbReference type="PROSITE" id="PS51186">
    <property type="entry name" value="GNAT"/>
    <property type="match status" value="1"/>
</dbReference>
<dbReference type="PANTHER" id="PTHR43072">
    <property type="entry name" value="N-ACETYLTRANSFERASE"/>
    <property type="match status" value="1"/>
</dbReference>
<reference evidence="5" key="1">
    <citation type="journal article" date="2019" name="Int. J. Syst. Evol. Microbiol.">
        <title>The Global Catalogue of Microorganisms (GCM) 10K type strain sequencing project: providing services to taxonomists for standard genome sequencing and annotation.</title>
        <authorList>
            <consortium name="The Broad Institute Genomics Platform"/>
            <consortium name="The Broad Institute Genome Sequencing Center for Infectious Disease"/>
            <person name="Wu L."/>
            <person name="Ma J."/>
        </authorList>
    </citation>
    <scope>NUCLEOTIDE SEQUENCE [LARGE SCALE GENOMIC DNA]</scope>
    <source>
        <strain evidence="5">KCTC 3950</strain>
    </source>
</reference>
<evidence type="ECO:0000313" key="5">
    <source>
        <dbReference type="Proteomes" id="UP001597541"/>
    </source>
</evidence>
<evidence type="ECO:0000256" key="1">
    <source>
        <dbReference type="ARBA" id="ARBA00022679"/>
    </source>
</evidence>
<dbReference type="EMBL" id="JBHUME010000011">
    <property type="protein sequence ID" value="MFD2614249.1"/>
    <property type="molecule type" value="Genomic_DNA"/>
</dbReference>
<dbReference type="GO" id="GO:0016746">
    <property type="term" value="F:acyltransferase activity"/>
    <property type="evidence" value="ECO:0007669"/>
    <property type="project" value="UniProtKB-KW"/>
</dbReference>
<evidence type="ECO:0000256" key="2">
    <source>
        <dbReference type="ARBA" id="ARBA00023315"/>
    </source>
</evidence>
<dbReference type="InterPro" id="IPR000182">
    <property type="entry name" value="GNAT_dom"/>
</dbReference>
<keyword evidence="2 4" id="KW-0012">Acyltransferase</keyword>
<dbReference type="EC" id="2.3.-.-" evidence="4"/>
<dbReference type="InterPro" id="IPR016181">
    <property type="entry name" value="Acyl_CoA_acyltransferase"/>
</dbReference>